<name>A0A327Z1D1_9ACTN</name>
<gene>
    <name evidence="6" type="ORF">B0I29_12784</name>
</gene>
<dbReference type="Gene3D" id="3.30.70.920">
    <property type="match status" value="2"/>
</dbReference>
<protein>
    <submittedName>
        <fullName evidence="6">AsnC family transcriptional regulator</fullName>
    </submittedName>
</protein>
<evidence type="ECO:0000313" key="6">
    <source>
        <dbReference type="EMBL" id="RAK26494.1"/>
    </source>
</evidence>
<dbReference type="Gene3D" id="1.10.10.10">
    <property type="entry name" value="Winged helix-like DNA-binding domain superfamily/Winged helix DNA-binding domain"/>
    <property type="match status" value="2"/>
</dbReference>
<dbReference type="PANTHER" id="PTHR30154">
    <property type="entry name" value="LEUCINE-RESPONSIVE REGULATORY PROTEIN"/>
    <property type="match status" value="1"/>
</dbReference>
<dbReference type="InterPro" id="IPR036390">
    <property type="entry name" value="WH_DNA-bd_sf"/>
</dbReference>
<dbReference type="InterPro" id="IPR019887">
    <property type="entry name" value="Tscrpt_reg_AsnC/Lrp_C"/>
</dbReference>
<evidence type="ECO:0000256" key="4">
    <source>
        <dbReference type="SAM" id="MobiDB-lite"/>
    </source>
</evidence>
<dbReference type="PROSITE" id="PS50956">
    <property type="entry name" value="HTH_ASNC_2"/>
    <property type="match status" value="2"/>
</dbReference>
<dbReference type="InterPro" id="IPR019888">
    <property type="entry name" value="Tscrpt_reg_AsnC-like"/>
</dbReference>
<evidence type="ECO:0000259" key="5">
    <source>
        <dbReference type="PROSITE" id="PS50956"/>
    </source>
</evidence>
<evidence type="ECO:0000256" key="1">
    <source>
        <dbReference type="ARBA" id="ARBA00023015"/>
    </source>
</evidence>
<keyword evidence="7" id="KW-1185">Reference proteome</keyword>
<dbReference type="GO" id="GO:0005829">
    <property type="term" value="C:cytosol"/>
    <property type="evidence" value="ECO:0007669"/>
    <property type="project" value="TreeGrafter"/>
</dbReference>
<dbReference type="InterPro" id="IPR000485">
    <property type="entry name" value="AsnC-type_HTH_dom"/>
</dbReference>
<dbReference type="PANTHER" id="PTHR30154:SF34">
    <property type="entry name" value="TRANSCRIPTIONAL REGULATOR AZLB"/>
    <property type="match status" value="1"/>
</dbReference>
<keyword evidence="3" id="KW-0804">Transcription</keyword>
<evidence type="ECO:0000256" key="3">
    <source>
        <dbReference type="ARBA" id="ARBA00023163"/>
    </source>
</evidence>
<dbReference type="InterPro" id="IPR036388">
    <property type="entry name" value="WH-like_DNA-bd_sf"/>
</dbReference>
<dbReference type="SMART" id="SM00344">
    <property type="entry name" value="HTH_ASNC"/>
    <property type="match status" value="2"/>
</dbReference>
<dbReference type="SUPFAM" id="SSF46785">
    <property type="entry name" value="Winged helix' DNA-binding domain"/>
    <property type="match status" value="2"/>
</dbReference>
<feature type="domain" description="HTH asnC-type" evidence="5">
    <location>
        <begin position="156"/>
        <end position="229"/>
    </location>
</feature>
<dbReference type="RefSeq" id="WP_181558240.1">
    <property type="nucleotide sequence ID" value="NZ_JACHWI010000006.1"/>
</dbReference>
<keyword evidence="2" id="KW-0238">DNA-binding</keyword>
<organism evidence="6 7">
    <name type="scientific">Actinoplanes lutulentus</name>
    <dbReference type="NCBI Taxonomy" id="1287878"/>
    <lineage>
        <taxon>Bacteria</taxon>
        <taxon>Bacillati</taxon>
        <taxon>Actinomycetota</taxon>
        <taxon>Actinomycetes</taxon>
        <taxon>Micromonosporales</taxon>
        <taxon>Micromonosporaceae</taxon>
        <taxon>Actinoplanes</taxon>
    </lineage>
</organism>
<accession>A0A327Z1D1</accession>
<dbReference type="PRINTS" id="PR00033">
    <property type="entry name" value="HTHASNC"/>
</dbReference>
<sequence length="328" mass="35955">MSGSPHEEMNERLVALLRRDGRAPIVDLAAELGVPRSVVRSRLRELRESGDIAIVAIAHPAVLDLDVGCHLSIKVYGSTRDVVEHLLAAENVTLVSLVSGEYDIVVELRARDQRELFDAVEEIRLSDAVREVCTLVYVDVLRSPFAAAARPAQVRLDEIDLAIVHRLQDDGRMPFRELAESVGVSESTARTRTLALLEREVMRISTISRRGRRTRNMAMGLGMHVRGYSEDLVATILEIPGVEFLATVIGNYDMIGTISGNSLPALQRIAEQVRSSSDVTGICTWVHMDFVRETYRLPLGGGTAGVTPAARRGSRAPSTPAEDPFALL</sequence>
<dbReference type="GO" id="GO:0043200">
    <property type="term" value="P:response to amino acid"/>
    <property type="evidence" value="ECO:0007669"/>
    <property type="project" value="TreeGrafter"/>
</dbReference>
<comment type="caution">
    <text evidence="6">The sequence shown here is derived from an EMBL/GenBank/DDBJ whole genome shotgun (WGS) entry which is preliminary data.</text>
</comment>
<evidence type="ECO:0000256" key="2">
    <source>
        <dbReference type="ARBA" id="ARBA00023125"/>
    </source>
</evidence>
<dbReference type="SUPFAM" id="SSF54909">
    <property type="entry name" value="Dimeric alpha+beta barrel"/>
    <property type="match status" value="2"/>
</dbReference>
<dbReference type="GO" id="GO:0043565">
    <property type="term" value="F:sequence-specific DNA binding"/>
    <property type="evidence" value="ECO:0007669"/>
    <property type="project" value="InterPro"/>
</dbReference>
<dbReference type="InterPro" id="IPR011008">
    <property type="entry name" value="Dimeric_a/b-barrel"/>
</dbReference>
<dbReference type="Pfam" id="PF13404">
    <property type="entry name" value="HTH_AsnC-type"/>
    <property type="match status" value="2"/>
</dbReference>
<dbReference type="Proteomes" id="UP000249341">
    <property type="component" value="Unassembled WGS sequence"/>
</dbReference>
<dbReference type="AlphaFoldDB" id="A0A327Z1D1"/>
<reference evidence="6 7" key="1">
    <citation type="submission" date="2018-06" db="EMBL/GenBank/DDBJ databases">
        <title>Genomic Encyclopedia of Type Strains, Phase III (KMG-III): the genomes of soil and plant-associated and newly described type strains.</title>
        <authorList>
            <person name="Whitman W."/>
        </authorList>
    </citation>
    <scope>NUCLEOTIDE SEQUENCE [LARGE SCALE GENOMIC DNA]</scope>
    <source>
        <strain evidence="6 7">CGMCC 4.7090</strain>
    </source>
</reference>
<evidence type="ECO:0000313" key="7">
    <source>
        <dbReference type="Proteomes" id="UP000249341"/>
    </source>
</evidence>
<keyword evidence="1" id="KW-0805">Transcription regulation</keyword>
<dbReference type="EMBL" id="QLMJ01000027">
    <property type="protein sequence ID" value="RAK26494.1"/>
    <property type="molecule type" value="Genomic_DNA"/>
</dbReference>
<dbReference type="Pfam" id="PF01037">
    <property type="entry name" value="AsnC_trans_reg"/>
    <property type="match status" value="1"/>
</dbReference>
<feature type="domain" description="HTH asnC-type" evidence="5">
    <location>
        <begin position="11"/>
        <end position="66"/>
    </location>
</feature>
<proteinExistence type="predicted"/>
<feature type="region of interest" description="Disordered" evidence="4">
    <location>
        <begin position="305"/>
        <end position="328"/>
    </location>
</feature>